<sequence length="728" mass="82894">MAEIAVDSVNELSHSSRISERRRALFPNDNDSDSDLGYMSPLRSDSSLSPPDSPLNQVHQRETMRNGLFKFDESSINDYVILGSVDNNTTNYFQCNISGSELEHTNSPFFTKHQDELSNSSLKIDTNETFIPDTPLKLSPVKNHQTPQESFNVSVKIPKLIRKSVDTGFIVQECGKRKLSSPESSPTSKYQKLEGVVSKVSRVRTTLFPVEESEVCVSPKSFYPKMENITTEKFESTLKNESKKCKPRSSQTFICNRRKKSRFGQINAGVRHKIRKPKQKRSSKSQVLKAALNILEKSPFNEYLQEMTNIQKTSTITPNMIKQIQTIKKNDPPLKNTSEIEPVYKHNPLSIDQENKKRELSPPPDNSKKFFKTTRTKAVVVINNSIKLNYDRGKLSLLENRSDKKEGSSSINFDLSDLISCKNDEILPAKEINSILDSLDDNQENISYLQTFNKDTESICRNENSKIILKADISVLGSANSIQLHNMPDYNKNNVEIDDRNDVTQKMSSSPTNISNINNGELFLSPTSQMCDMTSGLALNSPKKAIKNITTTLENLENQSTLHSNSCNYRPIKSIMEQKKLFPIFYGKATTSLDNQQVKIAVQNRNQNKTTWKKLPKDQMLLDAGQKRFGLTECHECKLVYHMGDPSEELLHLNYHNAGSIFRFNGWKNERVVENLSDGRIIKILPQDSKLWWRKVKDLLEIVNRELGIYELSFSLENVQVNNIFALI</sequence>
<dbReference type="GO" id="GO:0007064">
    <property type="term" value="P:mitotic sister chromatid cohesion"/>
    <property type="evidence" value="ECO:0007669"/>
    <property type="project" value="TreeGrafter"/>
</dbReference>
<organism evidence="3 4">
    <name type="scientific">Agrilus planipennis</name>
    <name type="common">Emerald ash borer</name>
    <name type="synonym">Agrilus marcopoli</name>
    <dbReference type="NCBI Taxonomy" id="224129"/>
    <lineage>
        <taxon>Eukaryota</taxon>
        <taxon>Metazoa</taxon>
        <taxon>Ecdysozoa</taxon>
        <taxon>Arthropoda</taxon>
        <taxon>Hexapoda</taxon>
        <taxon>Insecta</taxon>
        <taxon>Pterygota</taxon>
        <taxon>Neoptera</taxon>
        <taxon>Endopterygota</taxon>
        <taxon>Coleoptera</taxon>
        <taxon>Polyphaga</taxon>
        <taxon>Elateriformia</taxon>
        <taxon>Buprestoidea</taxon>
        <taxon>Buprestidae</taxon>
        <taxon>Agrilinae</taxon>
        <taxon>Agrilus</taxon>
    </lineage>
</organism>
<dbReference type="FunCoup" id="A0A7F5RKS5">
    <property type="interactions" value="853"/>
</dbReference>
<evidence type="ECO:0000259" key="2">
    <source>
        <dbReference type="Pfam" id="PF13878"/>
    </source>
</evidence>
<dbReference type="GO" id="GO:0000785">
    <property type="term" value="C:chromatin"/>
    <property type="evidence" value="ECO:0007669"/>
    <property type="project" value="TreeGrafter"/>
</dbReference>
<dbReference type="RefSeq" id="XP_025836619.1">
    <property type="nucleotide sequence ID" value="XM_025980834.1"/>
</dbReference>
<dbReference type="AlphaFoldDB" id="A0A7F5RKS5"/>
<dbReference type="PANTHER" id="PTHR45884:SF2">
    <property type="entry name" value="N-ACETYLTRANSFERASE ECO"/>
    <property type="match status" value="1"/>
</dbReference>
<dbReference type="GO" id="GO:0061733">
    <property type="term" value="F:protein-lysine-acetyltransferase activity"/>
    <property type="evidence" value="ECO:0007669"/>
    <property type="project" value="TreeGrafter"/>
</dbReference>
<accession>A0A7F5RKS5</accession>
<protein>
    <submittedName>
        <fullName evidence="4">N-acetyltransferase ESCO2-like</fullName>
    </submittedName>
</protein>
<gene>
    <name evidence="4" type="primary">LOC112906542</name>
</gene>
<evidence type="ECO:0000256" key="1">
    <source>
        <dbReference type="SAM" id="MobiDB-lite"/>
    </source>
</evidence>
<proteinExistence type="predicted"/>
<keyword evidence="3" id="KW-1185">Reference proteome</keyword>
<dbReference type="KEGG" id="apln:112906542"/>
<dbReference type="PANTHER" id="PTHR45884">
    <property type="entry name" value="N-ACETYLTRANSFERASE ECO"/>
    <property type="match status" value="1"/>
</dbReference>
<feature type="region of interest" description="Disordered" evidence="1">
    <location>
        <begin position="17"/>
        <end position="57"/>
    </location>
</feature>
<feature type="compositionally biased region" description="Low complexity" evidence="1">
    <location>
        <begin position="40"/>
        <end position="50"/>
    </location>
</feature>
<reference evidence="4" key="1">
    <citation type="submission" date="2025-08" db="UniProtKB">
        <authorList>
            <consortium name="RefSeq"/>
        </authorList>
    </citation>
    <scope>IDENTIFICATION</scope>
    <source>
        <tissue evidence="4">Entire body</tissue>
    </source>
</reference>
<dbReference type="GeneID" id="112906542"/>
<dbReference type="Proteomes" id="UP000192223">
    <property type="component" value="Unplaced"/>
</dbReference>
<name>A0A7F5RKS5_AGRPL</name>
<dbReference type="InParanoid" id="A0A7F5RKS5"/>
<feature type="domain" description="N-acetyltransferase ESCO zinc-finger" evidence="2">
    <location>
        <begin position="619"/>
        <end position="657"/>
    </location>
</feature>
<dbReference type="GO" id="GO:0005634">
    <property type="term" value="C:nucleus"/>
    <property type="evidence" value="ECO:0007669"/>
    <property type="project" value="TreeGrafter"/>
</dbReference>
<dbReference type="OrthoDB" id="428854at2759"/>
<evidence type="ECO:0000313" key="4">
    <source>
        <dbReference type="RefSeq" id="XP_025836619.1"/>
    </source>
</evidence>
<dbReference type="Pfam" id="PF13878">
    <property type="entry name" value="zf-C2H2_3"/>
    <property type="match status" value="1"/>
</dbReference>
<evidence type="ECO:0000313" key="3">
    <source>
        <dbReference type="Proteomes" id="UP000192223"/>
    </source>
</evidence>
<feature type="region of interest" description="Disordered" evidence="1">
    <location>
        <begin position="347"/>
        <end position="369"/>
    </location>
</feature>
<dbReference type="InterPro" id="IPR028005">
    <property type="entry name" value="AcTrfase_ESCO_Znf_dom"/>
</dbReference>